<dbReference type="RefSeq" id="WP_204792834.1">
    <property type="nucleotide sequence ID" value="NZ_JACSNQ010000003.1"/>
</dbReference>
<dbReference type="EMBL" id="JACSNQ010000003">
    <property type="protein sequence ID" value="MBM6774484.1"/>
    <property type="molecule type" value="Genomic_DNA"/>
</dbReference>
<evidence type="ECO:0000313" key="4">
    <source>
        <dbReference type="Proteomes" id="UP000712527"/>
    </source>
</evidence>
<name>A0ABS2F1Q9_9ACTN</name>
<reference evidence="3 4" key="1">
    <citation type="journal article" date="2021" name="Sci. Rep.">
        <title>The distribution of antibiotic resistance genes in chicken gut microbiota commensals.</title>
        <authorList>
            <person name="Juricova H."/>
            <person name="Matiasovicova J."/>
            <person name="Kubasova T."/>
            <person name="Cejkova D."/>
            <person name="Rychlik I."/>
        </authorList>
    </citation>
    <scope>NUCLEOTIDE SEQUENCE [LARGE SCALE GENOMIC DNA]</scope>
    <source>
        <strain evidence="3 4">An794</strain>
    </source>
</reference>
<sequence>MGVTKREVADQLGVAKQTVVNYIDKLGLSPDHVTRVGKTDVLDDFAVSALADALGKSIPPRTPQNPDPEPPAQSTGNDAVIAALNGRIKDLKEQNERLVAELTELRSSRDRELRELREQLSVANDRSAHLADRVAGIAERQQAMAALPWWKRGHLATKLLGTGDV</sequence>
<proteinExistence type="predicted"/>
<evidence type="ECO:0000256" key="2">
    <source>
        <dbReference type="SAM" id="MobiDB-lite"/>
    </source>
</evidence>
<accession>A0ABS2F1Q9</accession>
<organism evidence="3 4">
    <name type="scientific">Olsenella profusa</name>
    <dbReference type="NCBI Taxonomy" id="138595"/>
    <lineage>
        <taxon>Bacteria</taxon>
        <taxon>Bacillati</taxon>
        <taxon>Actinomycetota</taxon>
        <taxon>Coriobacteriia</taxon>
        <taxon>Coriobacteriales</taxon>
        <taxon>Atopobiaceae</taxon>
        <taxon>Olsenella</taxon>
    </lineage>
</organism>
<feature type="region of interest" description="Disordered" evidence="2">
    <location>
        <begin position="55"/>
        <end position="77"/>
    </location>
</feature>
<comment type="caution">
    <text evidence="3">The sequence shown here is derived from an EMBL/GenBank/DDBJ whole genome shotgun (WGS) entry which is preliminary data.</text>
</comment>
<evidence type="ECO:0000313" key="3">
    <source>
        <dbReference type="EMBL" id="MBM6774484.1"/>
    </source>
</evidence>
<evidence type="ECO:0000256" key="1">
    <source>
        <dbReference type="SAM" id="Coils"/>
    </source>
</evidence>
<feature type="coiled-coil region" evidence="1">
    <location>
        <begin position="81"/>
        <end position="133"/>
    </location>
</feature>
<keyword evidence="4" id="KW-1185">Reference proteome</keyword>
<feature type="compositionally biased region" description="Pro residues" evidence="2">
    <location>
        <begin position="60"/>
        <end position="71"/>
    </location>
</feature>
<gene>
    <name evidence="3" type="ORF">H9X80_02845</name>
</gene>
<protein>
    <submittedName>
        <fullName evidence="3">Uncharacterized protein</fullName>
    </submittedName>
</protein>
<dbReference type="Proteomes" id="UP000712527">
    <property type="component" value="Unassembled WGS sequence"/>
</dbReference>
<keyword evidence="1" id="KW-0175">Coiled coil</keyword>